<sequence length="36" mass="4361">MKKKKSTFELHLLKETVFGEFNEIPVEEIEKVRRLN</sequence>
<evidence type="ECO:0000313" key="2">
    <source>
        <dbReference type="Proteomes" id="UP001151699"/>
    </source>
</evidence>
<protein>
    <submittedName>
        <fullName evidence="1">Uncharacterized protein</fullName>
    </submittedName>
</protein>
<dbReference type="EMBL" id="WJQU01000003">
    <property type="protein sequence ID" value="KAJ6637299.1"/>
    <property type="molecule type" value="Genomic_DNA"/>
</dbReference>
<evidence type="ECO:0000313" key="1">
    <source>
        <dbReference type="EMBL" id="KAJ6637299.1"/>
    </source>
</evidence>
<comment type="caution">
    <text evidence="1">The sequence shown here is derived from an EMBL/GenBank/DDBJ whole genome shotgun (WGS) entry which is preliminary data.</text>
</comment>
<dbReference type="AlphaFoldDB" id="A0A9Q0MUG6"/>
<dbReference type="Proteomes" id="UP001151699">
    <property type="component" value="Chromosome X"/>
</dbReference>
<accession>A0A9Q0MUG6</accession>
<proteinExistence type="predicted"/>
<organism evidence="1 2">
    <name type="scientific">Pseudolycoriella hygida</name>
    <dbReference type="NCBI Taxonomy" id="35572"/>
    <lineage>
        <taxon>Eukaryota</taxon>
        <taxon>Metazoa</taxon>
        <taxon>Ecdysozoa</taxon>
        <taxon>Arthropoda</taxon>
        <taxon>Hexapoda</taxon>
        <taxon>Insecta</taxon>
        <taxon>Pterygota</taxon>
        <taxon>Neoptera</taxon>
        <taxon>Endopterygota</taxon>
        <taxon>Diptera</taxon>
        <taxon>Nematocera</taxon>
        <taxon>Sciaroidea</taxon>
        <taxon>Sciaridae</taxon>
        <taxon>Pseudolycoriella</taxon>
    </lineage>
</organism>
<feature type="non-terminal residue" evidence="1">
    <location>
        <position position="36"/>
    </location>
</feature>
<reference evidence="1" key="1">
    <citation type="submission" date="2022-07" db="EMBL/GenBank/DDBJ databases">
        <authorList>
            <person name="Trinca V."/>
            <person name="Uliana J.V.C."/>
            <person name="Torres T.T."/>
            <person name="Ward R.J."/>
            <person name="Monesi N."/>
        </authorList>
    </citation>
    <scope>NUCLEOTIDE SEQUENCE</scope>
    <source>
        <strain evidence="1">HSMRA1968</strain>
        <tissue evidence="1">Whole embryos</tissue>
    </source>
</reference>
<keyword evidence="2" id="KW-1185">Reference proteome</keyword>
<gene>
    <name evidence="1" type="ORF">Bhyg_10029</name>
</gene>
<name>A0A9Q0MUG6_9DIPT</name>